<comment type="caution">
    <text evidence="3">The sequence shown here is derived from an EMBL/GenBank/DDBJ whole genome shotgun (WGS) entry which is preliminary data.</text>
</comment>
<feature type="signal peptide" evidence="2">
    <location>
        <begin position="1"/>
        <end position="24"/>
    </location>
</feature>
<name>A0ABX2EDF3_9BURK</name>
<gene>
    <name evidence="3" type="ORF">HLB44_06880</name>
</gene>
<keyword evidence="4" id="KW-1185">Reference proteome</keyword>
<keyword evidence="2" id="KW-0732">Signal</keyword>
<dbReference type="EMBL" id="JABRWJ010000002">
    <property type="protein sequence ID" value="NRF66702.1"/>
    <property type="molecule type" value="Genomic_DNA"/>
</dbReference>
<dbReference type="Pfam" id="PF03922">
    <property type="entry name" value="OmpW"/>
    <property type="match status" value="1"/>
</dbReference>
<dbReference type="Gene3D" id="2.40.160.20">
    <property type="match status" value="1"/>
</dbReference>
<accession>A0ABX2EDF3</accession>
<sequence length="212" mass="22212">MMNNKFHGMAVACGLMLAASVVQAQTSIKIGVTRYDTHAKTSGISGIGVPAGADATVGDATTMIFVLGHALTPNIGVELVLGVPPKIKSRAAGTVAFLGEVLEAKNVAPTLLVNYHFGQPGDAWRPYAGVGINYTRFTGVKSPLAEHVEMSDSVGPTAQAGIDYYFSKEWGAFASVAAVKVKSDLVAQGSTVLKTTIDFRPIVYSAGISYRF</sequence>
<dbReference type="PANTHER" id="PTHR36920:SF1">
    <property type="entry name" value="OUTER MEMBRANE PROTEIN W"/>
    <property type="match status" value="1"/>
</dbReference>
<dbReference type="Proteomes" id="UP000737171">
    <property type="component" value="Unassembled WGS sequence"/>
</dbReference>
<dbReference type="InterPro" id="IPR011250">
    <property type="entry name" value="OMP/PagP_B-barrel"/>
</dbReference>
<dbReference type="SUPFAM" id="SSF56925">
    <property type="entry name" value="OMPA-like"/>
    <property type="match status" value="1"/>
</dbReference>
<evidence type="ECO:0000313" key="3">
    <source>
        <dbReference type="EMBL" id="NRF66702.1"/>
    </source>
</evidence>
<evidence type="ECO:0000313" key="4">
    <source>
        <dbReference type="Proteomes" id="UP000737171"/>
    </source>
</evidence>
<comment type="subcellular location">
    <subcellularLocation>
        <location evidence="1">Cell outer membrane</location>
    </subcellularLocation>
</comment>
<proteinExistence type="predicted"/>
<reference evidence="3 4" key="1">
    <citation type="submission" date="2020-05" db="EMBL/GenBank/DDBJ databases">
        <title>Aquincola sp. isolate from soil.</title>
        <authorList>
            <person name="Han J."/>
            <person name="Kim D.-U."/>
        </authorList>
    </citation>
    <scope>NUCLEOTIDE SEQUENCE [LARGE SCALE GENOMIC DNA]</scope>
    <source>
        <strain evidence="3 4">S2</strain>
    </source>
</reference>
<protein>
    <submittedName>
        <fullName evidence="3">OmpW family protein</fullName>
    </submittedName>
</protein>
<evidence type="ECO:0000256" key="1">
    <source>
        <dbReference type="ARBA" id="ARBA00004442"/>
    </source>
</evidence>
<dbReference type="PANTHER" id="PTHR36920">
    <property type="match status" value="1"/>
</dbReference>
<evidence type="ECO:0000256" key="2">
    <source>
        <dbReference type="SAM" id="SignalP"/>
    </source>
</evidence>
<organism evidence="3 4">
    <name type="scientific">Pseudaquabacterium terrae</name>
    <dbReference type="NCBI Taxonomy" id="2732868"/>
    <lineage>
        <taxon>Bacteria</taxon>
        <taxon>Pseudomonadati</taxon>
        <taxon>Pseudomonadota</taxon>
        <taxon>Betaproteobacteria</taxon>
        <taxon>Burkholderiales</taxon>
        <taxon>Sphaerotilaceae</taxon>
        <taxon>Pseudaquabacterium</taxon>
    </lineage>
</organism>
<feature type="chain" id="PRO_5045932670" evidence="2">
    <location>
        <begin position="25"/>
        <end position="212"/>
    </location>
</feature>
<dbReference type="InterPro" id="IPR005618">
    <property type="entry name" value="OMPW"/>
</dbReference>